<proteinExistence type="predicted"/>
<evidence type="ECO:0000313" key="3">
    <source>
        <dbReference type="Proteomes" id="UP001388259"/>
    </source>
</evidence>
<organism evidence="1 3">
    <name type="scientific">Aequorivita flava</name>
    <dbReference type="NCBI Taxonomy" id="3114371"/>
    <lineage>
        <taxon>Bacteria</taxon>
        <taxon>Pseudomonadati</taxon>
        <taxon>Bacteroidota</taxon>
        <taxon>Flavobacteriia</taxon>
        <taxon>Flavobacteriales</taxon>
        <taxon>Flavobacteriaceae</taxon>
        <taxon>Aequorivita</taxon>
    </lineage>
</organism>
<keyword evidence="4" id="KW-1185">Reference proteome</keyword>
<dbReference type="AlphaFoldDB" id="A0AB35YVC3"/>
<dbReference type="EMBL" id="JAZBJM010000021">
    <property type="protein sequence ID" value="MEM0519661.1"/>
    <property type="molecule type" value="Genomic_DNA"/>
</dbReference>
<dbReference type="EMBL" id="JBANCF010000024">
    <property type="protein sequence ID" value="MEM0574832.1"/>
    <property type="molecule type" value="Genomic_DNA"/>
</dbReference>
<reference evidence="1 4" key="1">
    <citation type="submission" date="2024-01" db="EMBL/GenBank/DDBJ databases">
        <title>Aequorivita flavus sp. nov., isolated from deep-sea sediment.</title>
        <authorList>
            <person name="Chen X."/>
        </authorList>
    </citation>
    <scope>NUCLEOTIDE SEQUENCE</scope>
    <source>
        <strain evidence="1">MCCC 1A16923</strain>
        <strain evidence="2 4">MCCC 1A16935</strain>
    </source>
</reference>
<dbReference type="Proteomes" id="UP001388259">
    <property type="component" value="Unassembled WGS sequence"/>
</dbReference>
<dbReference type="RefSeq" id="WP_342688074.1">
    <property type="nucleotide sequence ID" value="NZ_JAZBJM010000021.1"/>
</dbReference>
<sequence>MLESSAVYPYFEALINDIIVDINYNIEFKRYEDPNVVLHNISRKLEILKGELAKNPSISNVNFEKLINSACIEAKANCIDIDGVNLRVAFKEDADFGKFCSLNLNIPRK</sequence>
<accession>A0AB35YVC3</accession>
<gene>
    <name evidence="2" type="ORF">VZD24_15005</name>
    <name evidence="1" type="ORF">VZD85_14965</name>
</gene>
<name>A0AB35YVC3_9FLAO</name>
<evidence type="ECO:0000313" key="1">
    <source>
        <dbReference type="EMBL" id="MEM0519661.1"/>
    </source>
</evidence>
<comment type="caution">
    <text evidence="1">The sequence shown here is derived from an EMBL/GenBank/DDBJ whole genome shotgun (WGS) entry which is preliminary data.</text>
</comment>
<dbReference type="Proteomes" id="UP001390963">
    <property type="component" value="Unassembled WGS sequence"/>
</dbReference>
<evidence type="ECO:0000313" key="4">
    <source>
        <dbReference type="Proteomes" id="UP001390963"/>
    </source>
</evidence>
<protein>
    <submittedName>
        <fullName evidence="1">Uncharacterized protein</fullName>
    </submittedName>
</protein>
<evidence type="ECO:0000313" key="2">
    <source>
        <dbReference type="EMBL" id="MEM0574832.1"/>
    </source>
</evidence>